<reference evidence="3 4" key="1">
    <citation type="submission" date="2018-12" db="EMBL/GenBank/DDBJ databases">
        <authorList>
            <person name="Feng G."/>
            <person name="Zhu H."/>
        </authorList>
    </citation>
    <scope>NUCLEOTIDE SEQUENCE [LARGE SCALE GENOMIC DNA]</scope>
    <source>
        <strain evidence="3 4">9PBR-2</strain>
    </source>
</reference>
<dbReference type="EMBL" id="RWIS01000005">
    <property type="protein sequence ID" value="RSK33958.1"/>
    <property type="molecule type" value="Genomic_DNA"/>
</dbReference>
<name>A0A3R9M1M4_9BACT</name>
<dbReference type="Proteomes" id="UP000280066">
    <property type="component" value="Unassembled WGS sequence"/>
</dbReference>
<organism evidence="3 4">
    <name type="scientific">Hymenobacter metallilatus</name>
    <dbReference type="NCBI Taxonomy" id="2493666"/>
    <lineage>
        <taxon>Bacteria</taxon>
        <taxon>Pseudomonadati</taxon>
        <taxon>Bacteroidota</taxon>
        <taxon>Cytophagia</taxon>
        <taxon>Cytophagales</taxon>
        <taxon>Hymenobacteraceae</taxon>
        <taxon>Hymenobacter</taxon>
    </lineage>
</organism>
<dbReference type="RefSeq" id="WP_125429123.1">
    <property type="nucleotide sequence ID" value="NZ_RWIS01000005.1"/>
</dbReference>
<evidence type="ECO:0000256" key="2">
    <source>
        <dbReference type="SAM" id="MobiDB-lite"/>
    </source>
</evidence>
<protein>
    <submittedName>
        <fullName evidence="3">Uncharacterized protein</fullName>
    </submittedName>
</protein>
<feature type="coiled-coil region" evidence="1">
    <location>
        <begin position="51"/>
        <end position="78"/>
    </location>
</feature>
<sequence>MDAVTNETTGAVEATAPRQSVATAAESGLPITKSEAELKLEQQVKGLKLSVSREKNGRIEAEQKLQQLQQEFEAYKQTHPAQDAAIEPAATEQQEPTDEHAEIRELLQRYGLEKGYVVAGTAYFDENAALAAAGGDADSITEISPDNAQAH</sequence>
<comment type="caution">
    <text evidence="3">The sequence shown here is derived from an EMBL/GenBank/DDBJ whole genome shotgun (WGS) entry which is preliminary data.</text>
</comment>
<evidence type="ECO:0000313" key="4">
    <source>
        <dbReference type="Proteomes" id="UP000280066"/>
    </source>
</evidence>
<feature type="region of interest" description="Disordered" evidence="2">
    <location>
        <begin position="1"/>
        <end position="27"/>
    </location>
</feature>
<keyword evidence="1" id="KW-0175">Coiled coil</keyword>
<gene>
    <name evidence="3" type="ORF">EI290_09640</name>
</gene>
<evidence type="ECO:0000256" key="1">
    <source>
        <dbReference type="SAM" id="Coils"/>
    </source>
</evidence>
<accession>A0A3R9M1M4</accession>
<evidence type="ECO:0000313" key="3">
    <source>
        <dbReference type="EMBL" id="RSK33958.1"/>
    </source>
</evidence>
<keyword evidence="4" id="KW-1185">Reference proteome</keyword>
<proteinExistence type="predicted"/>
<dbReference type="AlphaFoldDB" id="A0A3R9M1M4"/>